<dbReference type="GO" id="GO:0019632">
    <property type="term" value="P:shikimate metabolic process"/>
    <property type="evidence" value="ECO:0007669"/>
    <property type="project" value="TreeGrafter"/>
</dbReference>
<keyword evidence="3" id="KW-0057">Aromatic amino acid biosynthesis</keyword>
<dbReference type="GO" id="GO:0005829">
    <property type="term" value="C:cytosol"/>
    <property type="evidence" value="ECO:0007669"/>
    <property type="project" value="TreeGrafter"/>
</dbReference>
<dbReference type="SUPFAM" id="SSF51735">
    <property type="entry name" value="NAD(P)-binding Rossmann-fold domains"/>
    <property type="match status" value="1"/>
</dbReference>
<keyword evidence="6" id="KW-1185">Reference proteome</keyword>
<dbReference type="SUPFAM" id="SSF53223">
    <property type="entry name" value="Aminoacid dehydrogenase-like, N-terminal domain"/>
    <property type="match status" value="1"/>
</dbReference>
<dbReference type="Gene3D" id="3.40.50.10860">
    <property type="entry name" value="Leucine Dehydrogenase, chain A, domain 1"/>
    <property type="match status" value="1"/>
</dbReference>
<dbReference type="InterPro" id="IPR036291">
    <property type="entry name" value="NAD(P)-bd_dom_sf"/>
</dbReference>
<evidence type="ECO:0000259" key="4">
    <source>
        <dbReference type="Pfam" id="PF08501"/>
    </source>
</evidence>
<comment type="pathway">
    <text evidence="1">Metabolic intermediate biosynthesis; chorismate biosynthesis; chorismate from D-erythrose 4-phosphate and phosphoenolpyruvate: step 4/7.</text>
</comment>
<dbReference type="PANTHER" id="PTHR21089">
    <property type="entry name" value="SHIKIMATE DEHYDROGENASE"/>
    <property type="match status" value="1"/>
</dbReference>
<accession>A0A368ZHW1</accession>
<dbReference type="InterPro" id="IPR046346">
    <property type="entry name" value="Aminoacid_DH-like_N_sf"/>
</dbReference>
<sequence length="254" mass="28762">MENTQDNITALKFGLLGRDISYSFSRGYFAEKFKTENLPHSYVNFDLPNIDAFKSVIANTPNIKGINVTIPYKEEVMPLLDDLNQTAKKIGAVNTIKITKAHKLVGYNTDYYGFKNSLEPHLKPHHTQAIILGTGGASKAIAYALEQLNIAYSYVSRTQKEGVRYTYDNLTEAILDQHKIIINCTPIGTFPNVEQCPKLPYEGLTEEHILYDLIYNPVQTKFLTFGKQKGATTINGSEMLRLQAEKSWEIWNME</sequence>
<feature type="domain" description="Shikimate dehydrogenase substrate binding N-terminal" evidence="4">
    <location>
        <begin position="15"/>
        <end position="96"/>
    </location>
</feature>
<keyword evidence="3" id="KW-0028">Amino-acid biosynthesis</keyword>
<evidence type="ECO:0000256" key="1">
    <source>
        <dbReference type="ARBA" id="ARBA00004871"/>
    </source>
</evidence>
<evidence type="ECO:0000256" key="2">
    <source>
        <dbReference type="ARBA" id="ARBA00023002"/>
    </source>
</evidence>
<protein>
    <submittedName>
        <fullName evidence="5">Shikimate dehydrogenase</fullName>
    </submittedName>
</protein>
<evidence type="ECO:0000313" key="5">
    <source>
        <dbReference type="EMBL" id="RCW92227.1"/>
    </source>
</evidence>
<evidence type="ECO:0000256" key="3">
    <source>
        <dbReference type="ARBA" id="ARBA00023141"/>
    </source>
</evidence>
<organism evidence="5 6">
    <name type="scientific">Winogradskyella arenosi</name>
    <dbReference type="NCBI Taxonomy" id="533325"/>
    <lineage>
        <taxon>Bacteria</taxon>
        <taxon>Pseudomonadati</taxon>
        <taxon>Bacteroidota</taxon>
        <taxon>Flavobacteriia</taxon>
        <taxon>Flavobacteriales</taxon>
        <taxon>Flavobacteriaceae</taxon>
        <taxon>Winogradskyella</taxon>
    </lineage>
</organism>
<name>A0A368ZHW1_9FLAO</name>
<dbReference type="GO" id="GO:0009073">
    <property type="term" value="P:aromatic amino acid family biosynthetic process"/>
    <property type="evidence" value="ECO:0007669"/>
    <property type="project" value="UniProtKB-KW"/>
</dbReference>
<dbReference type="Pfam" id="PF08501">
    <property type="entry name" value="Shikimate_dh_N"/>
    <property type="match status" value="1"/>
</dbReference>
<dbReference type="GO" id="GO:0009423">
    <property type="term" value="P:chorismate biosynthetic process"/>
    <property type="evidence" value="ECO:0007669"/>
    <property type="project" value="TreeGrafter"/>
</dbReference>
<proteinExistence type="predicted"/>
<dbReference type="InterPro" id="IPR022893">
    <property type="entry name" value="Shikimate_DH_fam"/>
</dbReference>
<dbReference type="PANTHER" id="PTHR21089:SF1">
    <property type="entry name" value="BIFUNCTIONAL 3-DEHYDROQUINATE DEHYDRATASE_SHIKIMATE DEHYDROGENASE, CHLOROPLASTIC"/>
    <property type="match status" value="1"/>
</dbReference>
<dbReference type="Gene3D" id="3.40.50.720">
    <property type="entry name" value="NAD(P)-binding Rossmann-like Domain"/>
    <property type="match status" value="1"/>
</dbReference>
<dbReference type="EMBL" id="QPJO01000002">
    <property type="protein sequence ID" value="RCW92227.1"/>
    <property type="molecule type" value="Genomic_DNA"/>
</dbReference>
<keyword evidence="2" id="KW-0560">Oxidoreductase</keyword>
<comment type="caution">
    <text evidence="5">The sequence shown here is derived from an EMBL/GenBank/DDBJ whole genome shotgun (WGS) entry which is preliminary data.</text>
</comment>
<reference evidence="5 6" key="1">
    <citation type="submission" date="2018-07" db="EMBL/GenBank/DDBJ databases">
        <title>Genomic Encyclopedia of Type Strains, Phase III (KMG-III): the genomes of soil and plant-associated and newly described type strains.</title>
        <authorList>
            <person name="Whitman W."/>
        </authorList>
    </citation>
    <scope>NUCLEOTIDE SEQUENCE [LARGE SCALE GENOMIC DNA]</scope>
    <source>
        <strain evidence="5 6">CECT 7958</strain>
    </source>
</reference>
<dbReference type="GO" id="GO:0050661">
    <property type="term" value="F:NADP binding"/>
    <property type="evidence" value="ECO:0007669"/>
    <property type="project" value="TreeGrafter"/>
</dbReference>
<dbReference type="OrthoDB" id="9792692at2"/>
<dbReference type="CDD" id="cd01065">
    <property type="entry name" value="NAD_bind_Shikimate_DH"/>
    <property type="match status" value="1"/>
</dbReference>
<dbReference type="InterPro" id="IPR013708">
    <property type="entry name" value="Shikimate_DH-bd_N"/>
</dbReference>
<dbReference type="RefSeq" id="WP_114308904.1">
    <property type="nucleotide sequence ID" value="NZ_QPJO01000002.1"/>
</dbReference>
<gene>
    <name evidence="5" type="ORF">DFQ08_102250</name>
</gene>
<dbReference type="AlphaFoldDB" id="A0A368ZHW1"/>
<dbReference type="GO" id="GO:0004764">
    <property type="term" value="F:shikimate 3-dehydrogenase (NADP+) activity"/>
    <property type="evidence" value="ECO:0007669"/>
    <property type="project" value="InterPro"/>
</dbReference>
<dbReference type="Proteomes" id="UP000253436">
    <property type="component" value="Unassembled WGS sequence"/>
</dbReference>
<evidence type="ECO:0000313" key="6">
    <source>
        <dbReference type="Proteomes" id="UP000253436"/>
    </source>
</evidence>